<sequence>MKVEVANRECAEFILVAPVEKLEAVRLAKHRILETMERKFPGFSFHIVRATSLMDEPPTEFEDEWLVVPMLGRLEEAGSPLCERPPAALLAKIRLECDAIDLERARYAA</sequence>
<dbReference type="RefSeq" id="WP_141167635.1">
    <property type="nucleotide sequence ID" value="NZ_VHLH01000026.1"/>
</dbReference>
<organism evidence="1 2">
    <name type="scientific">Pararhizobium mangrovi</name>
    <dbReference type="NCBI Taxonomy" id="2590452"/>
    <lineage>
        <taxon>Bacteria</taxon>
        <taxon>Pseudomonadati</taxon>
        <taxon>Pseudomonadota</taxon>
        <taxon>Alphaproteobacteria</taxon>
        <taxon>Hyphomicrobiales</taxon>
        <taxon>Rhizobiaceae</taxon>
        <taxon>Rhizobium/Agrobacterium group</taxon>
        <taxon>Pararhizobium</taxon>
    </lineage>
</organism>
<dbReference type="EMBL" id="VHLH01000026">
    <property type="protein sequence ID" value="TPW26855.1"/>
    <property type="molecule type" value="Genomic_DNA"/>
</dbReference>
<comment type="caution">
    <text evidence="1">The sequence shown here is derived from an EMBL/GenBank/DDBJ whole genome shotgun (WGS) entry which is preliminary data.</text>
</comment>
<evidence type="ECO:0000313" key="1">
    <source>
        <dbReference type="EMBL" id="TPW26855.1"/>
    </source>
</evidence>
<protein>
    <submittedName>
        <fullName evidence="1">Uncharacterized protein</fullName>
    </submittedName>
</protein>
<reference evidence="1 2" key="1">
    <citation type="submission" date="2019-06" db="EMBL/GenBank/DDBJ databases">
        <authorList>
            <person name="Li M."/>
        </authorList>
    </citation>
    <scope>NUCLEOTIDE SEQUENCE [LARGE SCALE GENOMIC DNA]</scope>
    <source>
        <strain evidence="1 2">BGMRC6574</strain>
    </source>
</reference>
<keyword evidence="2" id="KW-1185">Reference proteome</keyword>
<evidence type="ECO:0000313" key="2">
    <source>
        <dbReference type="Proteomes" id="UP000320314"/>
    </source>
</evidence>
<accession>A0A506U1L3</accession>
<dbReference type="AlphaFoldDB" id="A0A506U1L3"/>
<dbReference type="Proteomes" id="UP000320314">
    <property type="component" value="Unassembled WGS sequence"/>
</dbReference>
<proteinExistence type="predicted"/>
<gene>
    <name evidence="1" type="ORF">FJU11_13700</name>
</gene>
<name>A0A506U1L3_9HYPH</name>